<evidence type="ECO:0000256" key="6">
    <source>
        <dbReference type="SAM" id="SignalP"/>
    </source>
</evidence>
<feature type="domain" description="Multidrug resistance protein MdtA-like C-terminal permuted SH3" evidence="9">
    <location>
        <begin position="350"/>
        <end position="407"/>
    </location>
</feature>
<dbReference type="Gene3D" id="2.40.30.170">
    <property type="match status" value="1"/>
</dbReference>
<dbReference type="Proteomes" id="UP001148125">
    <property type="component" value="Unassembled WGS sequence"/>
</dbReference>
<feature type="domain" description="CusB-like beta-barrel" evidence="8">
    <location>
        <begin position="271"/>
        <end position="342"/>
    </location>
</feature>
<dbReference type="InterPro" id="IPR058627">
    <property type="entry name" value="MdtA-like_C"/>
</dbReference>
<feature type="region of interest" description="Disordered" evidence="5">
    <location>
        <begin position="422"/>
        <end position="473"/>
    </location>
</feature>
<comment type="subcellular location">
    <subcellularLocation>
        <location evidence="1">Cell envelope</location>
    </subcellularLocation>
</comment>
<comment type="similarity">
    <text evidence="2">Belongs to the membrane fusion protein (MFP) (TC 8.A.1) family.</text>
</comment>
<gene>
    <name evidence="10" type="ORF">N7Z68_14330</name>
</gene>
<keyword evidence="4" id="KW-0175">Coiled coil</keyword>
<dbReference type="Pfam" id="PF25967">
    <property type="entry name" value="RND-MFP_C"/>
    <property type="match status" value="1"/>
</dbReference>
<reference evidence="10" key="1">
    <citation type="submission" date="2024-05" db="EMBL/GenBank/DDBJ databases">
        <title>Alkalihalobacillus sp. strain MEB203 novel alkaliphilic bacterium from Lonar Lake, India.</title>
        <authorList>
            <person name="Joshi A."/>
            <person name="Thite S."/>
            <person name="Mengade P."/>
        </authorList>
    </citation>
    <scope>NUCLEOTIDE SEQUENCE</scope>
    <source>
        <strain evidence="10">MEB 203</strain>
    </source>
</reference>
<keyword evidence="11" id="KW-1185">Reference proteome</keyword>
<evidence type="ECO:0000259" key="8">
    <source>
        <dbReference type="Pfam" id="PF25954"/>
    </source>
</evidence>
<organism evidence="10 11">
    <name type="scientific">Alkalihalobacterium chitinilyticum</name>
    <dbReference type="NCBI Taxonomy" id="2980103"/>
    <lineage>
        <taxon>Bacteria</taxon>
        <taxon>Bacillati</taxon>
        <taxon>Bacillota</taxon>
        <taxon>Bacilli</taxon>
        <taxon>Bacillales</taxon>
        <taxon>Bacillaceae</taxon>
        <taxon>Alkalihalobacterium</taxon>
    </lineage>
</organism>
<feature type="compositionally biased region" description="Acidic residues" evidence="5">
    <location>
        <begin position="433"/>
        <end position="473"/>
    </location>
</feature>
<evidence type="ECO:0000256" key="1">
    <source>
        <dbReference type="ARBA" id="ARBA00004196"/>
    </source>
</evidence>
<dbReference type="EMBL" id="JAOTPO010000009">
    <property type="protein sequence ID" value="MDE5414553.1"/>
    <property type="molecule type" value="Genomic_DNA"/>
</dbReference>
<feature type="coiled-coil region" evidence="4">
    <location>
        <begin position="109"/>
        <end position="154"/>
    </location>
</feature>
<evidence type="ECO:0000259" key="7">
    <source>
        <dbReference type="Pfam" id="PF25917"/>
    </source>
</evidence>
<dbReference type="Pfam" id="PF25954">
    <property type="entry name" value="Beta-barrel_RND_2"/>
    <property type="match status" value="1"/>
</dbReference>
<evidence type="ECO:0000256" key="3">
    <source>
        <dbReference type="ARBA" id="ARBA00022448"/>
    </source>
</evidence>
<comment type="caution">
    <text evidence="10">The sequence shown here is derived from an EMBL/GenBank/DDBJ whole genome shotgun (WGS) entry which is preliminary data.</text>
</comment>
<evidence type="ECO:0000259" key="9">
    <source>
        <dbReference type="Pfam" id="PF25967"/>
    </source>
</evidence>
<keyword evidence="6" id="KW-0732">Signal</keyword>
<keyword evidence="3" id="KW-0813">Transport</keyword>
<feature type="signal peptide" evidence="6">
    <location>
        <begin position="1"/>
        <end position="23"/>
    </location>
</feature>
<feature type="domain" description="Multidrug resistance protein MdtA-like barrel-sandwich hybrid" evidence="7">
    <location>
        <begin position="69"/>
        <end position="259"/>
    </location>
</feature>
<name>A0ABT5VJC8_9BACI</name>
<dbReference type="PANTHER" id="PTHR30469">
    <property type="entry name" value="MULTIDRUG RESISTANCE PROTEIN MDTA"/>
    <property type="match status" value="1"/>
</dbReference>
<evidence type="ECO:0000256" key="2">
    <source>
        <dbReference type="ARBA" id="ARBA00009477"/>
    </source>
</evidence>
<dbReference type="SUPFAM" id="SSF111369">
    <property type="entry name" value="HlyD-like secretion proteins"/>
    <property type="match status" value="2"/>
</dbReference>
<dbReference type="Gene3D" id="2.40.50.100">
    <property type="match status" value="2"/>
</dbReference>
<dbReference type="RefSeq" id="WP_275119166.1">
    <property type="nucleotide sequence ID" value="NZ_JAOTPO010000009.1"/>
</dbReference>
<dbReference type="Pfam" id="PF25917">
    <property type="entry name" value="BSH_RND"/>
    <property type="match status" value="1"/>
</dbReference>
<dbReference type="InterPro" id="IPR006143">
    <property type="entry name" value="RND_pump_MFP"/>
</dbReference>
<dbReference type="NCBIfam" id="TIGR01730">
    <property type="entry name" value="RND_mfp"/>
    <property type="match status" value="1"/>
</dbReference>
<evidence type="ECO:0000256" key="4">
    <source>
        <dbReference type="SAM" id="Coils"/>
    </source>
</evidence>
<evidence type="ECO:0000256" key="5">
    <source>
        <dbReference type="SAM" id="MobiDB-lite"/>
    </source>
</evidence>
<proteinExistence type="inferred from homology"/>
<evidence type="ECO:0000313" key="10">
    <source>
        <dbReference type="EMBL" id="MDE5414553.1"/>
    </source>
</evidence>
<sequence length="473" mass="51800">MRFRKRIGVGLLATTMIVGLGLAGCNSETTSSVEEENEEVSFPVEISKIEKGELVSELKLNGNVMAGKVVPVLPMLTGEVKAVHVKNGDTVKRNDVIIEIDATDVDLNISQARAGLEAAEANLKSAKSMREQSIKQAELQVQQAKDVLHMINTASKPDVSLDDVPEELQGVVDSLLDSNMPTENDKKQAENAVKQAEMALQQARGTDQISAAEASVKQAKVGVQMAEQQKTHAVVRAPMAGEISNFNVTVGEMVSPQSPLLQIVQMDEPIVQLNVNESVLANLQVGESVDIHIRSLNQTYEGQIRHISILPAEQSRAYPVEIALTEPDENLRIGMLAEVLIKPSFAVEEILVPASAVTIENEERIVYVTSDGERVERRVITIKSETSEMYSVESGLAEGEYVVVRGTHQLYEGALINIRNDIGQSFGPQSEESINDEEEQSEDEIKDDDIDDEEENDEDTEEADNEETEQNDA</sequence>
<protein>
    <submittedName>
        <fullName evidence="10">Efflux RND transporter periplasmic adaptor subunit</fullName>
    </submittedName>
</protein>
<dbReference type="Gene3D" id="2.40.420.20">
    <property type="match status" value="1"/>
</dbReference>
<evidence type="ECO:0000313" key="11">
    <source>
        <dbReference type="Proteomes" id="UP001148125"/>
    </source>
</evidence>
<feature type="chain" id="PRO_5046941321" evidence="6">
    <location>
        <begin position="24"/>
        <end position="473"/>
    </location>
</feature>
<dbReference type="PROSITE" id="PS51257">
    <property type="entry name" value="PROKAR_LIPOPROTEIN"/>
    <property type="match status" value="1"/>
</dbReference>
<dbReference type="InterPro" id="IPR058792">
    <property type="entry name" value="Beta-barrel_RND_2"/>
</dbReference>
<dbReference type="InterPro" id="IPR058625">
    <property type="entry name" value="MdtA-like_BSH"/>
</dbReference>
<dbReference type="PANTHER" id="PTHR30469:SF15">
    <property type="entry name" value="HLYD FAMILY OF SECRETION PROTEINS"/>
    <property type="match status" value="1"/>
</dbReference>
<accession>A0ABT5VJC8</accession>